<keyword evidence="2" id="KW-1185">Reference proteome</keyword>
<comment type="caution">
    <text evidence="1">The sequence shown here is derived from an EMBL/GenBank/DDBJ whole genome shotgun (WGS) entry which is preliminary data.</text>
</comment>
<name>A0A2G8T9A5_9BURK</name>
<protein>
    <submittedName>
        <fullName evidence="1">Uncharacterized protein</fullName>
    </submittedName>
</protein>
<proteinExistence type="predicted"/>
<dbReference type="RefSeq" id="WP_099792669.1">
    <property type="nucleotide sequence ID" value="NZ_JBHLYV010000088.1"/>
</dbReference>
<sequence>MFNRLPETTIYKSPRHNTSLVTPGLLQQCRGVTTPAVVTAAAPWILNPVTNAVMVTNPSCRRRDRVTNGNFAPAKTTSLWRYTMENLVSVLYPPDTGFTRADYEIIYAVFIDRYEHLDAVLRSMPSPQARELAEEENARVEAVIRKLGFVPTGRTS</sequence>
<accession>A0A2G8T9A5</accession>
<dbReference type="Proteomes" id="UP000230390">
    <property type="component" value="Unassembled WGS sequence"/>
</dbReference>
<reference evidence="1 2" key="1">
    <citation type="submission" date="2017-10" db="EMBL/GenBank/DDBJ databases">
        <title>Massilia psychrophilum sp. nov., a novel purple-pigmented bacterium isolated from Tianshan glacier, Xinjiang Municipality, China.</title>
        <authorList>
            <person name="Wang H."/>
        </authorList>
    </citation>
    <scope>NUCLEOTIDE SEQUENCE [LARGE SCALE GENOMIC DNA]</scope>
    <source>
        <strain evidence="1 2">JCM 30074</strain>
    </source>
</reference>
<evidence type="ECO:0000313" key="2">
    <source>
        <dbReference type="Proteomes" id="UP000230390"/>
    </source>
</evidence>
<dbReference type="EMBL" id="PDOC01000023">
    <property type="protein sequence ID" value="PIL42637.1"/>
    <property type="molecule type" value="Genomic_DNA"/>
</dbReference>
<gene>
    <name evidence="1" type="ORF">CR105_23180</name>
</gene>
<dbReference type="AlphaFoldDB" id="A0A2G8T9A5"/>
<evidence type="ECO:0000313" key="1">
    <source>
        <dbReference type="EMBL" id="PIL42637.1"/>
    </source>
</evidence>
<organism evidence="1 2">
    <name type="scientific">Massilia eurypsychrophila</name>
    <dbReference type="NCBI Taxonomy" id="1485217"/>
    <lineage>
        <taxon>Bacteria</taxon>
        <taxon>Pseudomonadati</taxon>
        <taxon>Pseudomonadota</taxon>
        <taxon>Betaproteobacteria</taxon>
        <taxon>Burkholderiales</taxon>
        <taxon>Oxalobacteraceae</taxon>
        <taxon>Telluria group</taxon>
        <taxon>Massilia</taxon>
    </lineage>
</organism>